<dbReference type="PROSITE" id="PS00138">
    <property type="entry name" value="SUBTILASE_SER"/>
    <property type="match status" value="1"/>
</dbReference>
<evidence type="ECO:0000256" key="26">
    <source>
        <dbReference type="ARBA" id="ARBA00023098"/>
    </source>
</evidence>
<comment type="similarity">
    <text evidence="7">Belongs to the peptidase S1 family.</text>
</comment>
<keyword evidence="10" id="KW-0597">Phosphoprotein</keyword>
<evidence type="ECO:0000256" key="24">
    <source>
        <dbReference type="ARBA" id="ARBA00022998"/>
    </source>
</evidence>
<dbReference type="InterPro" id="IPR000209">
    <property type="entry name" value="Peptidase_S8/S53_dom"/>
</dbReference>
<dbReference type="Pfam" id="PF00211">
    <property type="entry name" value="Guanylate_cyc"/>
    <property type="match status" value="2"/>
</dbReference>
<feature type="transmembrane region" description="Helical" evidence="40">
    <location>
        <begin position="1189"/>
        <end position="1211"/>
    </location>
</feature>
<dbReference type="GO" id="GO:0005524">
    <property type="term" value="F:ATP binding"/>
    <property type="evidence" value="ECO:0007669"/>
    <property type="project" value="UniProtKB-KW"/>
</dbReference>
<dbReference type="PROSITE" id="PS00452">
    <property type="entry name" value="GUANYLATE_CYCLASE_1"/>
    <property type="match status" value="1"/>
</dbReference>
<evidence type="ECO:0000256" key="19">
    <source>
        <dbReference type="ARBA" id="ARBA00022825"/>
    </source>
</evidence>
<feature type="chain" id="PRO_5043035644" description="Membrane-bound transcription factor site-1 protease" evidence="41">
    <location>
        <begin position="20"/>
        <end position="3148"/>
    </location>
</feature>
<dbReference type="GO" id="GO:0006171">
    <property type="term" value="P:cAMP biosynthetic process"/>
    <property type="evidence" value="ECO:0007669"/>
    <property type="project" value="UniProtKB-KW"/>
</dbReference>
<sequence>MKLFKCFFLSVIYLNCLFCHENDNAANTVEDNLESPLCCNLTSTEKIEVEYTSKVIENEFIVTFNGYYKNNARASYINTALNFSGVRKWRILSRENPASDYPSDFDVIILEDPDVVAGVDALNEHPSIKGVTAQRMVLRTLKFINEDDSQPINCVGTGCSGWRLRRIQNNQFWQATGRHTSRRLLRAVPRQITSVLQADALWNMGITGKGIKVAVFDTGLSKSHPHFRKIKERTNWTNEKTLDDGLGHGTFVAGIIASSKDCLGFAPDSELHIFRVFTNNQVSYTSWFLDAFNYAILKKINVLNLSIGGPDFKDHPFVDKVWELTANGVIMVSAIGNDGPLYGTLNNPADQMDVIGVGGINFEDQIAKFSSRGMTTWELPHGYGRVKPDIVTYGSAVRGSNINSGCRSLSGTSVASPVVAGAVTLLASGVLHRNEVINPASMKQALMASARRLPGVNMFEQGHGKLNLIKAYQILSSYKPQASLSPSYIDLSECPYMWPYCTQPLYYGALPVIVNVTILNGLDVSGHIVGKPQWHPYSPQQGQLLDVAISYSEYLWPWSGWLAISFSVSSDGATYEGFAQGHITLTIESPPGNGEREPRQSTVTLPIRTRIIPTPPRHKRILWDQYHNLRYPPGYFPRDNLKIKTNPLDWNGDHIHTNFKDMYQNLRNAGYYVEVLGTPFTCFDASNYGTLLIVDSEEEFFPEEVAKIKRDVDAGLSVIIFADWFNVTVMKKAKFYDENTRQWWMPDTGGANVPALNDLLASWGIEFGDRVFEGEFKLGEHEMYYASGTNIAKFPDNGLLIARELADQAYQVMGITSEVNKKFSVPILGLLQTKSTDKSGRVVVYGDSNCLDANHLEKACYWMLDAILEFTSTSHLPSIFKQNEMKDRSAQVKTEVPVRMEGNRLYRYSKVLETNFGDSQARELPQCPHLVWSQPVPLNVSVSTNLYQPQKLLALSEEVVPMLNIENELKASSILTEILPVRWNPQYEEESRAKKLLRSSNRGLFCSVLPLLLWVPLAKFWSKFNSNKNDDVVYVRCSNVTLKLSSLRDDSASMVDRKSFPKQVDGLDDFELARDSIHNIKRISEESIYDLYDVDPEKSYRLSYLRKQFTFKGLDELFNRYMERIDHVHFSLFLILQTVFSITHFILKTNTLPTVIPDLTLYSITGLLSLITLYVNERYLKTKFFMVKYLSFLIFIIIYATDLFIPIYYSLSSIYKRLRPAYIVHILIAIYCFIGITKDLIIFLLGAFVTITHLLTLAFVTYNGYNDFWKRLGSDIIFMVCLNGLGVYHLWASELIKRRAFLDHRACVESTLKLKFEKEQEEQLMMSIIPEHTIDKVRKDILDKIEVFIKMGNLPLSDPMDIPYVQEYDNVTILYADIVNYTAMTSQLPVIILVDTLNELFSGFDDASEELNVMRIKFLGDCYYSVAGLPPNPAPNHAEACVDLGLRMISIIRAVRERRNLTIDMRIGIHSGRILSGLIGSTKWQFDIWSKDVYLANKMETSGKPGQIHITKQTYDLLTNTSYNIIPSDRGVTNPHLQGYNVQTYFIIPQSESSGLTHSSSDISIINERRKRLSMIGEKDVIEDTVDTSTISNGVTLNGVLKKSSSVSSETPAQPSIFESRRESLRNVKGPIGNITRRASGNPALAKTLSGRRVTPGDIKRRTAFMENNINRYKMLLAETQENIKVAIEEMPLTKYDQWVKVEQINPLLLIFKTWQMEKKYIQLPDKLFRFYLINYVALLVATILIQNLNLSQWKWHLWSYYGTLSLVILILLPLTWLYYFWNEHFTYRTEYQAKPKNVVLKLLYETSRIITTSSIVRTIIYVVSCGLFLYCVLEELVSILSSIVNHLSHTLSLTILMGFFFIRVHLWLKLFFALSVTTFYGISLWNLNYTYLEDNETFNYQMSPKISDMVTLVFLTFALHLLDRQSDYLNRLDFHWTQKLVIEQVEVNTMNKITKKLLQNILPAHVAQLYLDVNRKNNNVLYNEEYENVAVIFASVTDSPIDLVNEKYFLAIVNYIIKDFDNLLRKERKNPIEKIKVTNLTYMAACGLDPGKTDILVEESSSEHVAVTLTKFAVDLIKALKRINGVSLDCKLRIGISHGRVMGGVVGSKKPLYDIWSDAVNMASRMDSTGVPGKIQVTENTAKILQENEIVCEFRDYMYVKAAAERKGKAKIINGKNTTIEEHPYQISLMYHVFHLCGGTILKINMVLTAAHCTYRKDRRRLFILAGTTFRSGRYGVTSKVLEALEHPKYYSTDVEDYDVAVLIVRKLDFSRYMKSISVIRMDEELKPGTFGVVTGWGLVNEQEDLVNILQRVEVPLVSDEVCSKAYQNRITDRMICFGYTEGGKDACQLGIHYKMYNLIFVLNDITIYSSLFLFIVTFVNLFHVKRYLKGRTLTVTALLSVFFLTLATPVVIFGLCCFWLLRFILGIVLRILYRDRFMGFFSNIDAIHGRSVVGKCTINVLLVTECKDKTIRPEDIFQSVNNTIDNVIKNRNVGKLFSTLRHCLGYRFLLKRNRIHTSDCVKKMTVISGTNALTKSDLMNLLEHYTKQPFPFDNEFLWDVHVGTQPVLWRTESNNNYYPILFRFHHSVADGINISNFIVGVCGYTTTSDNTIITVKKKTNSLIQWCKLITNTMLCFILFSAVAYTSLRIKNDNLSFISSNRRKKGGSVVLKAEESNLRLKKIQNICNDCEVYFTAVLAATFSASINDYYISHYDMAPEYLTTMIPVCSDALALRDLQPGSKKLSDINFCNDYEISCLQLPIGPQDIPRFDKSSMIDRLGLVMENMKLERQRSIFRVVFNQFTKIHFTVSPAPLLKLSTYFTECGPIISNIPGTPKMCLGEALLPISDCIFFVPDMKRCSFVLNITTYDNRLQLAIGTSLDIKRNELQKVLNNIYKYIDLLEKEIDCLTAAEKKRKAKIINGKNTTIEEHPYQISLMYSLLHLCGGTIVKTNMVLTAAHCTYRKDRRRLFILAGTTFRSGRYGVTSKVLEALEHPKYYSKDVEDYDVAVLIVRKLDFSRYTKSISVIRITEKLTPGTFGVVTGWGHVNKNGDFINILQRVEVPLVSDKDCSKAYQNKITDRMICFGYTEGGKDACQGDSGNPIVVDGKLVGLVSWGEGCALPNLPGVYTRLQNKEIYDFIGNYIIRY</sequence>
<proteinExistence type="inferred from homology"/>
<dbReference type="PANTHER" id="PTHR45627">
    <property type="entry name" value="ADENYLATE CYCLASE TYPE 1"/>
    <property type="match status" value="1"/>
</dbReference>
<dbReference type="InterPro" id="IPR023828">
    <property type="entry name" value="Peptidase_S8_Ser-AS"/>
</dbReference>
<keyword evidence="16 38" id="KW-0378">Hydrolase</keyword>
<dbReference type="PANTHER" id="PTHR45627:SF23">
    <property type="entry name" value="AT30656P-RELATED"/>
    <property type="match status" value="1"/>
</dbReference>
<keyword evidence="20" id="KW-0106">Calcium</keyword>
<keyword evidence="24" id="KW-0115">cAMP biosynthesis</keyword>
<keyword evidence="11 38" id="KW-0645">Protease</keyword>
<evidence type="ECO:0000256" key="15">
    <source>
        <dbReference type="ARBA" id="ARBA00022741"/>
    </source>
</evidence>
<accession>A0AAN7SQ38</accession>
<feature type="signal peptide" evidence="41">
    <location>
        <begin position="1"/>
        <end position="19"/>
    </location>
</feature>
<evidence type="ECO:0000259" key="42">
    <source>
        <dbReference type="PROSITE" id="PS50125"/>
    </source>
</evidence>
<dbReference type="Gene3D" id="3.30.70.1230">
    <property type="entry name" value="Nucleotide cyclase"/>
    <property type="match status" value="2"/>
</dbReference>
<dbReference type="FunFam" id="2.40.10.10:FF:000068">
    <property type="entry name" value="transmembrane protease serine 2"/>
    <property type="match status" value="1"/>
</dbReference>
<keyword evidence="31" id="KW-0325">Glycoprotein</keyword>
<evidence type="ECO:0000256" key="38">
    <source>
        <dbReference type="PROSITE-ProRule" id="PRU01240"/>
    </source>
</evidence>
<keyword evidence="18" id="KW-0256">Endoplasmic reticulum</keyword>
<name>A0AAN7SQ38_9COLE</name>
<feature type="domain" description="Guanylate cyclase" evidence="42">
    <location>
        <begin position="1980"/>
        <end position="2128"/>
    </location>
</feature>
<evidence type="ECO:0000256" key="3">
    <source>
        <dbReference type="ARBA" id="ARBA00001946"/>
    </source>
</evidence>
<evidence type="ECO:0000256" key="10">
    <source>
        <dbReference type="ARBA" id="ARBA00022553"/>
    </source>
</evidence>
<evidence type="ECO:0000256" key="27">
    <source>
        <dbReference type="ARBA" id="ARBA00023136"/>
    </source>
</evidence>
<evidence type="ECO:0000256" key="9">
    <source>
        <dbReference type="ARBA" id="ARBA00022548"/>
    </source>
</evidence>
<comment type="caution">
    <text evidence="44">The sequence shown here is derived from an EMBL/GenBank/DDBJ whole genome shotgun (WGS) entry which is preliminary data.</text>
</comment>
<keyword evidence="32" id="KW-0753">Steroid metabolism</keyword>
<feature type="transmembrane region" description="Helical" evidence="40">
    <location>
        <begin position="1803"/>
        <end position="1831"/>
    </location>
</feature>
<evidence type="ECO:0000256" key="21">
    <source>
        <dbReference type="ARBA" id="ARBA00022840"/>
    </source>
</evidence>
<keyword evidence="21" id="KW-0067">ATP-binding</keyword>
<evidence type="ECO:0000256" key="17">
    <source>
        <dbReference type="ARBA" id="ARBA00022813"/>
    </source>
</evidence>
<keyword evidence="30" id="KW-1207">Sterol metabolism</keyword>
<evidence type="ECO:0000256" key="2">
    <source>
        <dbReference type="ARBA" id="ARBA00001913"/>
    </source>
</evidence>
<dbReference type="InterPro" id="IPR018114">
    <property type="entry name" value="TRYPSIN_HIS"/>
</dbReference>
<dbReference type="GO" id="GO:0000139">
    <property type="term" value="C:Golgi membrane"/>
    <property type="evidence" value="ECO:0007669"/>
    <property type="project" value="UniProtKB-SubCell"/>
</dbReference>
<feature type="transmembrane region" description="Helical" evidence="40">
    <location>
        <begin position="1272"/>
        <end position="1291"/>
    </location>
</feature>
<dbReference type="InterPro" id="IPR001254">
    <property type="entry name" value="Trypsin_dom"/>
</dbReference>
<dbReference type="EC" id="4.6.1.1" evidence="8"/>
<dbReference type="SMART" id="SM00020">
    <property type="entry name" value="Tryp_SPc"/>
    <property type="match status" value="2"/>
</dbReference>
<evidence type="ECO:0000256" key="40">
    <source>
        <dbReference type="SAM" id="Phobius"/>
    </source>
</evidence>
<dbReference type="PRINTS" id="PR00723">
    <property type="entry name" value="SUBTILISIN"/>
</dbReference>
<evidence type="ECO:0000256" key="1">
    <source>
        <dbReference type="ARBA" id="ARBA00001593"/>
    </source>
</evidence>
<dbReference type="InterPro" id="IPR032628">
    <property type="entry name" value="AC_N"/>
</dbReference>
<dbReference type="Pfam" id="PF23094">
    <property type="entry name" value="MBTPS1_3rd"/>
    <property type="match status" value="1"/>
</dbReference>
<feature type="active site" description="Charge relay system" evidence="38">
    <location>
        <position position="413"/>
    </location>
</feature>
<dbReference type="InterPro" id="IPR018297">
    <property type="entry name" value="A/G_cyclase_CS"/>
</dbReference>
<gene>
    <name evidence="44" type="ORF">RN001_009886</name>
</gene>
<feature type="transmembrane region" description="Helical" evidence="40">
    <location>
        <begin position="2404"/>
        <end position="2435"/>
    </location>
</feature>
<dbReference type="Pfam" id="PF00082">
    <property type="entry name" value="Peptidase_S8"/>
    <property type="match status" value="1"/>
</dbReference>
<feature type="active site" description="Charge relay system" evidence="38">
    <location>
        <position position="217"/>
    </location>
</feature>
<dbReference type="FunFam" id="3.30.70.1230:FF:000024">
    <property type="entry name" value="ACXA, isoform A"/>
    <property type="match status" value="1"/>
</dbReference>
<dbReference type="InterPro" id="IPR055143">
    <property type="entry name" value="MBTP1_N"/>
</dbReference>
<dbReference type="GO" id="GO:0008203">
    <property type="term" value="P:cholesterol metabolic process"/>
    <property type="evidence" value="ECO:0007669"/>
    <property type="project" value="UniProtKB-KW"/>
</dbReference>
<evidence type="ECO:0000256" key="5">
    <source>
        <dbReference type="ARBA" id="ARBA00004141"/>
    </source>
</evidence>
<keyword evidence="19 38" id="KW-0720">Serine protease</keyword>
<evidence type="ECO:0000256" key="12">
    <source>
        <dbReference type="ARBA" id="ARBA00022692"/>
    </source>
</evidence>
<evidence type="ECO:0000256" key="25">
    <source>
        <dbReference type="ARBA" id="ARBA00023034"/>
    </source>
</evidence>
<evidence type="ECO:0000313" key="44">
    <source>
        <dbReference type="EMBL" id="KAK4877380.1"/>
    </source>
</evidence>
<keyword evidence="45" id="KW-1185">Reference proteome</keyword>
<evidence type="ECO:0000256" key="7">
    <source>
        <dbReference type="ARBA" id="ARBA00007664"/>
    </source>
</evidence>
<dbReference type="InterPro" id="IPR036852">
    <property type="entry name" value="Peptidase_S8/S53_dom_sf"/>
</dbReference>
<dbReference type="Gene3D" id="3.40.50.200">
    <property type="entry name" value="Peptidase S8/S53 domain"/>
    <property type="match status" value="1"/>
</dbReference>
<dbReference type="CDD" id="cd07302">
    <property type="entry name" value="CHD"/>
    <property type="match status" value="2"/>
</dbReference>
<dbReference type="InterPro" id="IPR022398">
    <property type="entry name" value="Peptidase_S8_His-AS"/>
</dbReference>
<keyword evidence="28" id="KW-0865">Zymogen</keyword>
<dbReference type="InterPro" id="IPR001054">
    <property type="entry name" value="A/G_cyclase"/>
</dbReference>
<keyword evidence="27 40" id="KW-0472">Membrane</keyword>
<evidence type="ECO:0000256" key="39">
    <source>
        <dbReference type="RuleBase" id="RU000405"/>
    </source>
</evidence>
<evidence type="ECO:0000256" key="16">
    <source>
        <dbReference type="ARBA" id="ARBA00022801"/>
    </source>
</evidence>
<feature type="transmembrane region" description="Helical" evidence="40">
    <location>
        <begin position="1867"/>
        <end position="1887"/>
    </location>
</feature>
<protein>
    <recommendedName>
        <fullName evidence="36">Membrane-bound transcription factor site-1 protease</fullName>
        <ecNumber evidence="35">3.4.21.112</ecNumber>
        <ecNumber evidence="8">4.6.1.1</ecNumber>
    </recommendedName>
    <alternativeName>
        <fullName evidence="37">Endopeptidase S1P</fullName>
    </alternativeName>
</protein>
<evidence type="ECO:0000313" key="45">
    <source>
        <dbReference type="Proteomes" id="UP001353858"/>
    </source>
</evidence>
<evidence type="ECO:0000256" key="41">
    <source>
        <dbReference type="SAM" id="SignalP"/>
    </source>
</evidence>
<dbReference type="SUPFAM" id="SSF50494">
    <property type="entry name" value="Trypsin-like serine proteases"/>
    <property type="match status" value="2"/>
</dbReference>
<evidence type="ECO:0000256" key="28">
    <source>
        <dbReference type="ARBA" id="ARBA00023145"/>
    </source>
</evidence>
<feature type="transmembrane region" description="Helical" evidence="40">
    <location>
        <begin position="1241"/>
        <end position="1260"/>
    </location>
</feature>
<evidence type="ECO:0000259" key="43">
    <source>
        <dbReference type="PROSITE" id="PS50240"/>
    </source>
</evidence>
<comment type="cofactor">
    <cofactor evidence="3">
        <name>Mg(2+)</name>
        <dbReference type="ChEBI" id="CHEBI:18420"/>
    </cofactor>
</comment>
<evidence type="ECO:0000256" key="20">
    <source>
        <dbReference type="ARBA" id="ARBA00022837"/>
    </source>
</evidence>
<dbReference type="InterPro" id="IPR034185">
    <property type="entry name" value="Site-1_peptidase_cat_dom"/>
</dbReference>
<dbReference type="InterPro" id="IPR009003">
    <property type="entry name" value="Peptidase_S1_PA"/>
</dbReference>
<evidence type="ECO:0000256" key="18">
    <source>
        <dbReference type="ARBA" id="ARBA00022824"/>
    </source>
</evidence>
<evidence type="ECO:0000256" key="35">
    <source>
        <dbReference type="ARBA" id="ARBA00066596"/>
    </source>
</evidence>
<dbReference type="GO" id="GO:0005886">
    <property type="term" value="C:plasma membrane"/>
    <property type="evidence" value="ECO:0007669"/>
    <property type="project" value="TreeGrafter"/>
</dbReference>
<dbReference type="GO" id="GO:0004252">
    <property type="term" value="F:serine-type endopeptidase activity"/>
    <property type="evidence" value="ECO:0007669"/>
    <property type="project" value="UniProtKB-UniRule"/>
</dbReference>
<reference evidence="45" key="1">
    <citation type="submission" date="2023-01" db="EMBL/GenBank/DDBJ databases">
        <title>Key to firefly adult light organ development and bioluminescence: homeobox transcription factors regulate luciferase expression and transportation to peroxisome.</title>
        <authorList>
            <person name="Fu X."/>
        </authorList>
    </citation>
    <scope>NUCLEOTIDE SEQUENCE [LARGE SCALE GENOMIC DNA]</scope>
</reference>
<evidence type="ECO:0000256" key="33">
    <source>
        <dbReference type="ARBA" id="ARBA00023239"/>
    </source>
</evidence>
<dbReference type="GO" id="GO:0004016">
    <property type="term" value="F:adenylate cyclase activity"/>
    <property type="evidence" value="ECO:0007669"/>
    <property type="project" value="UniProtKB-EC"/>
</dbReference>
<feature type="active site" description="Charge relay system" evidence="38">
    <location>
        <position position="248"/>
    </location>
</feature>
<dbReference type="PROSITE" id="PS50125">
    <property type="entry name" value="GUANYLATE_CYCLASE_2"/>
    <property type="match status" value="2"/>
</dbReference>
<keyword evidence="22" id="KW-0460">Magnesium</keyword>
<keyword evidence="15" id="KW-0547">Nucleotide-binding</keyword>
<dbReference type="FunFam" id="2.40.10.10:FF:000077">
    <property type="entry name" value="Predicted protein"/>
    <property type="match status" value="1"/>
</dbReference>
<evidence type="ECO:0000256" key="22">
    <source>
        <dbReference type="ARBA" id="ARBA00022842"/>
    </source>
</evidence>
<dbReference type="Pfam" id="PF00089">
    <property type="entry name" value="Trypsin"/>
    <property type="match status" value="2"/>
</dbReference>
<dbReference type="PROSITE" id="PS00134">
    <property type="entry name" value="TRYPSIN_HIS"/>
    <property type="match status" value="2"/>
</dbReference>
<dbReference type="GO" id="GO:0006508">
    <property type="term" value="P:proteolysis"/>
    <property type="evidence" value="ECO:0007669"/>
    <property type="project" value="UniProtKB-KW"/>
</dbReference>
<comment type="cofactor">
    <cofactor evidence="2">
        <name>Ca(2+)</name>
        <dbReference type="ChEBI" id="CHEBI:29108"/>
    </cofactor>
</comment>
<comment type="similarity">
    <text evidence="39">Belongs to the adenylyl cyclase class-4/guanylyl cyclase family.</text>
</comment>
<evidence type="ECO:0000256" key="13">
    <source>
        <dbReference type="ARBA" id="ARBA00022723"/>
    </source>
</evidence>
<feature type="transmembrane region" description="Helical" evidence="40">
    <location>
        <begin position="1159"/>
        <end position="1177"/>
    </location>
</feature>
<dbReference type="InterPro" id="IPR057032">
    <property type="entry name" value="MBTPS1_4th"/>
</dbReference>
<feature type="domain" description="Guanylate cyclase" evidence="42">
    <location>
        <begin position="1372"/>
        <end position="1500"/>
    </location>
</feature>
<dbReference type="SUPFAM" id="SSF55073">
    <property type="entry name" value="Nucleotide cyclase"/>
    <property type="match status" value="2"/>
</dbReference>
<dbReference type="EMBL" id="JARPUR010000004">
    <property type="protein sequence ID" value="KAK4877380.1"/>
    <property type="molecule type" value="Genomic_DNA"/>
</dbReference>
<evidence type="ECO:0000256" key="23">
    <source>
        <dbReference type="ARBA" id="ARBA00022989"/>
    </source>
</evidence>
<comment type="subcellular location">
    <subcellularLocation>
        <location evidence="4">Endoplasmic reticulum membrane</location>
        <topology evidence="4">Single-pass type I membrane protein</topology>
    </subcellularLocation>
    <subcellularLocation>
        <location evidence="6">Golgi apparatus membrane</location>
        <topology evidence="6">Single-pass membrane protein</topology>
    </subcellularLocation>
    <subcellularLocation>
        <location evidence="5">Membrane</location>
        <topology evidence="5">Multi-pass membrane protein</topology>
    </subcellularLocation>
</comment>
<dbReference type="PROSITE" id="PS51892">
    <property type="entry name" value="SUBTILASE"/>
    <property type="match status" value="1"/>
</dbReference>
<feature type="domain" description="Peptidase S1" evidence="43">
    <location>
        <begin position="2173"/>
        <end position="2350"/>
    </location>
</feature>
<dbReference type="FunFam" id="3.40.50.200:FF:000008">
    <property type="entry name" value="Membrane-bound transcription factor site-1 protease preproprotein"/>
    <property type="match status" value="1"/>
</dbReference>
<comment type="similarity">
    <text evidence="38">Belongs to the peptidase S8 family.</text>
</comment>
<comment type="catalytic activity">
    <reaction evidence="1">
        <text>ATP = 3',5'-cyclic AMP + diphosphate</text>
        <dbReference type="Rhea" id="RHEA:15389"/>
        <dbReference type="ChEBI" id="CHEBI:30616"/>
        <dbReference type="ChEBI" id="CHEBI:33019"/>
        <dbReference type="ChEBI" id="CHEBI:58165"/>
        <dbReference type="EC" id="4.6.1.1"/>
    </reaction>
</comment>
<dbReference type="SUPFAM" id="SSF52743">
    <property type="entry name" value="Subtilisin-like"/>
    <property type="match status" value="1"/>
</dbReference>
<evidence type="ECO:0000256" key="29">
    <source>
        <dbReference type="ARBA" id="ARBA00023157"/>
    </source>
</evidence>
<feature type="transmembrane region" description="Helical" evidence="40">
    <location>
        <begin position="1128"/>
        <end position="1147"/>
    </location>
</feature>
<dbReference type="InterPro" id="IPR043504">
    <property type="entry name" value="Peptidase_S1_PA_chymotrypsin"/>
</dbReference>
<feature type="transmembrane region" description="Helical" evidence="40">
    <location>
        <begin position="1759"/>
        <end position="1782"/>
    </location>
</feature>
<evidence type="ECO:0000256" key="31">
    <source>
        <dbReference type="ARBA" id="ARBA00023180"/>
    </source>
</evidence>
<dbReference type="CDD" id="cd00190">
    <property type="entry name" value="Tryp_SPc"/>
    <property type="match status" value="2"/>
</dbReference>
<dbReference type="Gene3D" id="2.40.10.10">
    <property type="entry name" value="Trypsin-like serine proteases"/>
    <property type="match status" value="3"/>
</dbReference>
<dbReference type="Pfam" id="PF16214">
    <property type="entry name" value="AC_N"/>
    <property type="match status" value="1"/>
</dbReference>
<evidence type="ECO:0000256" key="6">
    <source>
        <dbReference type="ARBA" id="ARBA00004194"/>
    </source>
</evidence>
<comment type="catalytic activity">
    <reaction evidence="34">
        <text>Processes precursors containing basic and hydrophobic/aliphatic residues at P4 and P2, respectively, with a relatively relaxed acceptance of amino acids at P1 and P3.</text>
        <dbReference type="EC" id="3.4.21.112"/>
    </reaction>
</comment>
<dbReference type="CDD" id="cd07479">
    <property type="entry name" value="Peptidases_S8_SKI-1_like"/>
    <property type="match status" value="1"/>
</dbReference>
<evidence type="ECO:0000256" key="32">
    <source>
        <dbReference type="ARBA" id="ARBA00023221"/>
    </source>
</evidence>
<feature type="domain" description="Peptidase S1" evidence="43">
    <location>
        <begin position="2920"/>
        <end position="3146"/>
    </location>
</feature>
<dbReference type="EC" id="3.4.21.112" evidence="35"/>
<keyword evidence="23 40" id="KW-1133">Transmembrane helix</keyword>
<keyword evidence="12 40" id="KW-0812">Transmembrane</keyword>
<evidence type="ECO:0000256" key="14">
    <source>
        <dbReference type="ARBA" id="ARBA00022729"/>
    </source>
</evidence>
<dbReference type="GO" id="GO:0005789">
    <property type="term" value="C:endoplasmic reticulum membrane"/>
    <property type="evidence" value="ECO:0007669"/>
    <property type="project" value="UniProtKB-SubCell"/>
</dbReference>
<dbReference type="Pfam" id="PF23090">
    <property type="entry name" value="MBTPS1_4th"/>
    <property type="match status" value="1"/>
</dbReference>
<feature type="transmembrane region" description="Helical" evidence="40">
    <location>
        <begin position="2627"/>
        <end position="2649"/>
    </location>
</feature>
<dbReference type="GO" id="GO:0035556">
    <property type="term" value="P:intracellular signal transduction"/>
    <property type="evidence" value="ECO:0007669"/>
    <property type="project" value="InterPro"/>
</dbReference>
<evidence type="ECO:0000256" key="11">
    <source>
        <dbReference type="ARBA" id="ARBA00022670"/>
    </source>
</evidence>
<evidence type="ECO:0000256" key="8">
    <source>
        <dbReference type="ARBA" id="ARBA00012201"/>
    </source>
</evidence>
<dbReference type="Pfam" id="PF23001">
    <property type="entry name" value="MBTP1_N"/>
    <property type="match status" value="1"/>
</dbReference>
<feature type="transmembrane region" description="Helical" evidence="40">
    <location>
        <begin position="1837"/>
        <end position="1860"/>
    </location>
</feature>
<dbReference type="Proteomes" id="UP001353858">
    <property type="component" value="Unassembled WGS sequence"/>
</dbReference>
<dbReference type="SMART" id="SM00044">
    <property type="entry name" value="CYCc"/>
    <property type="match status" value="2"/>
</dbReference>
<keyword evidence="14 41" id="KW-0732">Signal</keyword>
<evidence type="ECO:0000256" key="4">
    <source>
        <dbReference type="ARBA" id="ARBA00004115"/>
    </source>
</evidence>
<keyword evidence="13" id="KW-0479">Metal-binding</keyword>
<dbReference type="InterPro" id="IPR057060">
    <property type="entry name" value="MBTPS1_3rd"/>
</dbReference>
<keyword evidence="25" id="KW-0333">Golgi apparatus</keyword>
<feature type="transmembrane region" description="Helical" evidence="40">
    <location>
        <begin position="1728"/>
        <end position="1747"/>
    </location>
</feature>
<dbReference type="PROSITE" id="PS50240">
    <property type="entry name" value="TRYPSIN_DOM"/>
    <property type="match status" value="2"/>
</dbReference>
<keyword evidence="9" id="KW-0153">Cholesterol metabolism</keyword>
<dbReference type="GO" id="GO:0007189">
    <property type="term" value="P:adenylate cyclase-activating G protein-coupled receptor signaling pathway"/>
    <property type="evidence" value="ECO:0007669"/>
    <property type="project" value="TreeGrafter"/>
</dbReference>
<keyword evidence="29" id="KW-1015">Disulfide bond</keyword>
<keyword evidence="17" id="KW-0068">Autocatalytic cleavage</keyword>
<evidence type="ECO:0000256" key="37">
    <source>
        <dbReference type="ARBA" id="ARBA00081324"/>
    </source>
</evidence>
<evidence type="ECO:0000256" key="36">
    <source>
        <dbReference type="ARBA" id="ARBA00067283"/>
    </source>
</evidence>
<dbReference type="InterPro" id="IPR029787">
    <property type="entry name" value="Nucleotide_cyclase"/>
</dbReference>
<feature type="transmembrane region" description="Helical" evidence="40">
    <location>
        <begin position="2360"/>
        <end position="2384"/>
    </location>
</feature>
<organism evidence="44 45">
    <name type="scientific">Aquatica leii</name>
    <dbReference type="NCBI Taxonomy" id="1421715"/>
    <lineage>
        <taxon>Eukaryota</taxon>
        <taxon>Metazoa</taxon>
        <taxon>Ecdysozoa</taxon>
        <taxon>Arthropoda</taxon>
        <taxon>Hexapoda</taxon>
        <taxon>Insecta</taxon>
        <taxon>Pterygota</taxon>
        <taxon>Neoptera</taxon>
        <taxon>Endopterygota</taxon>
        <taxon>Coleoptera</taxon>
        <taxon>Polyphaga</taxon>
        <taxon>Elateriformia</taxon>
        <taxon>Elateroidea</taxon>
        <taxon>Lampyridae</taxon>
        <taxon>Luciolinae</taxon>
        <taxon>Aquatica</taxon>
    </lineage>
</organism>
<dbReference type="InterPro" id="IPR015500">
    <property type="entry name" value="Peptidase_S8_subtilisin-rel"/>
</dbReference>
<keyword evidence="33 39" id="KW-0456">Lyase</keyword>
<dbReference type="GO" id="GO:0046872">
    <property type="term" value="F:metal ion binding"/>
    <property type="evidence" value="ECO:0007669"/>
    <property type="project" value="UniProtKB-KW"/>
</dbReference>
<feature type="transmembrane region" description="Helical" evidence="40">
    <location>
        <begin position="1217"/>
        <end position="1234"/>
    </location>
</feature>
<dbReference type="PROSITE" id="PS00137">
    <property type="entry name" value="SUBTILASE_HIS"/>
    <property type="match status" value="1"/>
</dbReference>
<evidence type="ECO:0000256" key="34">
    <source>
        <dbReference type="ARBA" id="ARBA00050826"/>
    </source>
</evidence>
<evidence type="ECO:0000256" key="30">
    <source>
        <dbReference type="ARBA" id="ARBA00023166"/>
    </source>
</evidence>
<keyword evidence="26" id="KW-0443">Lipid metabolism</keyword>